<sequence>MNEIIVDIRISPDEYIKQYRNPGCMVSTRARDGRTVRFPADILQSFLLHNGIVGSFKIVFDVAGKFKRIERIG</sequence>
<proteinExistence type="predicted"/>
<keyword evidence="2" id="KW-1185">Reference proteome</keyword>
<dbReference type="Proteomes" id="UP000198623">
    <property type="component" value="Unassembled WGS sequence"/>
</dbReference>
<name>A0A1I2PU14_9GAMM</name>
<dbReference type="InterPro" id="IPR021363">
    <property type="entry name" value="DUF2835"/>
</dbReference>
<reference evidence="2" key="1">
    <citation type="submission" date="2016-10" db="EMBL/GenBank/DDBJ databases">
        <authorList>
            <person name="Varghese N."/>
            <person name="Submissions S."/>
        </authorList>
    </citation>
    <scope>NUCLEOTIDE SEQUENCE [LARGE SCALE GENOMIC DNA]</scope>
    <source>
        <strain evidence="2">CGMCC 1.10971</strain>
    </source>
</reference>
<dbReference type="EMBL" id="FOOU01000004">
    <property type="protein sequence ID" value="SFG18609.1"/>
    <property type="molecule type" value="Genomic_DNA"/>
</dbReference>
<evidence type="ECO:0008006" key="3">
    <source>
        <dbReference type="Google" id="ProtNLM"/>
    </source>
</evidence>
<dbReference type="STRING" id="1045558.SAMN05216175_10429"/>
<gene>
    <name evidence="1" type="ORF">SAMN05216175_10429</name>
</gene>
<dbReference type="Pfam" id="PF11197">
    <property type="entry name" value="DUF2835"/>
    <property type="match status" value="1"/>
</dbReference>
<accession>A0A1I2PU14</accession>
<protein>
    <recommendedName>
        <fullName evidence="3">DUF2835 domain-containing protein</fullName>
    </recommendedName>
</protein>
<dbReference type="AlphaFoldDB" id="A0A1I2PU14"/>
<evidence type="ECO:0000313" key="2">
    <source>
        <dbReference type="Proteomes" id="UP000198623"/>
    </source>
</evidence>
<dbReference type="OrthoDB" id="5600793at2"/>
<organism evidence="1 2">
    <name type="scientific">Neptunomonas qingdaonensis</name>
    <dbReference type="NCBI Taxonomy" id="1045558"/>
    <lineage>
        <taxon>Bacteria</taxon>
        <taxon>Pseudomonadati</taxon>
        <taxon>Pseudomonadota</taxon>
        <taxon>Gammaproteobacteria</taxon>
        <taxon>Oceanospirillales</taxon>
        <taxon>Oceanospirillaceae</taxon>
        <taxon>Neptunomonas</taxon>
    </lineage>
</organism>
<dbReference type="RefSeq" id="WP_090726247.1">
    <property type="nucleotide sequence ID" value="NZ_FOOU01000004.1"/>
</dbReference>
<evidence type="ECO:0000313" key="1">
    <source>
        <dbReference type="EMBL" id="SFG18609.1"/>
    </source>
</evidence>